<keyword evidence="2" id="KW-1133">Transmembrane helix</keyword>
<evidence type="ECO:0000256" key="2">
    <source>
        <dbReference type="SAM" id="Phobius"/>
    </source>
</evidence>
<feature type="transmembrane region" description="Helical" evidence="2">
    <location>
        <begin position="143"/>
        <end position="164"/>
    </location>
</feature>
<evidence type="ECO:0000313" key="5">
    <source>
        <dbReference type="WBParaSite" id="HPBE_0001057501-mRNA-1"/>
    </source>
</evidence>
<dbReference type="AlphaFoldDB" id="A0A183FRT5"/>
<accession>A0A3P7ZMY9</accession>
<feature type="region of interest" description="Disordered" evidence="1">
    <location>
        <begin position="1"/>
        <end position="33"/>
    </location>
</feature>
<keyword evidence="2" id="KW-0472">Membrane</keyword>
<gene>
    <name evidence="3" type="ORF">HPBE_LOCUS10576</name>
</gene>
<dbReference type="EMBL" id="UZAH01026809">
    <property type="protein sequence ID" value="VDO85567.1"/>
    <property type="molecule type" value="Genomic_DNA"/>
</dbReference>
<accession>A0A183FRT5</accession>
<reference evidence="3 4" key="1">
    <citation type="submission" date="2018-11" db="EMBL/GenBank/DDBJ databases">
        <authorList>
            <consortium name="Pathogen Informatics"/>
        </authorList>
    </citation>
    <scope>NUCLEOTIDE SEQUENCE [LARGE SCALE GENOMIC DNA]</scope>
</reference>
<organism evidence="4 5">
    <name type="scientific">Heligmosomoides polygyrus</name>
    <name type="common">Parasitic roundworm</name>
    <dbReference type="NCBI Taxonomy" id="6339"/>
    <lineage>
        <taxon>Eukaryota</taxon>
        <taxon>Metazoa</taxon>
        <taxon>Ecdysozoa</taxon>
        <taxon>Nematoda</taxon>
        <taxon>Chromadorea</taxon>
        <taxon>Rhabditida</taxon>
        <taxon>Rhabditina</taxon>
        <taxon>Rhabditomorpha</taxon>
        <taxon>Strongyloidea</taxon>
        <taxon>Heligmosomidae</taxon>
        <taxon>Heligmosomoides</taxon>
    </lineage>
</organism>
<evidence type="ECO:0000313" key="3">
    <source>
        <dbReference type="EMBL" id="VDO85567.1"/>
    </source>
</evidence>
<sequence>MCERDRLCDDQPSSIRPQDPPLEDDDDHGYHTPKNIFNAEMSRLSQLQLQLSSAYETSTTHNSDVEDEENPYSTIKKCPTRSTMMKNLETLIEKNTTATQQKSRSVFYKDVSMDNMLSELKQASLKKKLRLMERLGEIDRVDLALLICFFVLVIFGFSGFYILINEF</sequence>
<dbReference type="OrthoDB" id="5840026at2759"/>
<protein>
    <submittedName>
        <fullName evidence="5">Miff domain-containing protein</fullName>
    </submittedName>
</protein>
<proteinExistence type="predicted"/>
<reference evidence="5" key="2">
    <citation type="submission" date="2019-09" db="UniProtKB">
        <authorList>
            <consortium name="WormBaseParasite"/>
        </authorList>
    </citation>
    <scope>IDENTIFICATION</scope>
</reference>
<dbReference type="WBParaSite" id="HPBE_0001057501-mRNA-1">
    <property type="protein sequence ID" value="HPBE_0001057501-mRNA-1"/>
    <property type="gene ID" value="HPBE_0001057501"/>
</dbReference>
<keyword evidence="4" id="KW-1185">Reference proteome</keyword>
<dbReference type="Proteomes" id="UP000050761">
    <property type="component" value="Unassembled WGS sequence"/>
</dbReference>
<keyword evidence="2" id="KW-0812">Transmembrane</keyword>
<feature type="region of interest" description="Disordered" evidence="1">
    <location>
        <begin position="55"/>
        <end position="76"/>
    </location>
</feature>
<name>A0A183FRT5_HELPZ</name>
<evidence type="ECO:0000256" key="1">
    <source>
        <dbReference type="SAM" id="MobiDB-lite"/>
    </source>
</evidence>
<evidence type="ECO:0000313" key="4">
    <source>
        <dbReference type="Proteomes" id="UP000050761"/>
    </source>
</evidence>